<evidence type="ECO:0000313" key="2">
    <source>
        <dbReference type="Proteomes" id="UP001285441"/>
    </source>
</evidence>
<comment type="caution">
    <text evidence="1">The sequence shown here is derived from an EMBL/GenBank/DDBJ whole genome shotgun (WGS) entry which is preliminary data.</text>
</comment>
<proteinExistence type="predicted"/>
<accession>A0AAE0U0T0</accession>
<reference evidence="1" key="2">
    <citation type="submission" date="2023-06" db="EMBL/GenBank/DDBJ databases">
        <authorList>
            <consortium name="Lawrence Berkeley National Laboratory"/>
            <person name="Haridas S."/>
            <person name="Hensen N."/>
            <person name="Bonometti L."/>
            <person name="Westerberg I."/>
            <person name="Brannstrom I.O."/>
            <person name="Guillou S."/>
            <person name="Cros-Aarteil S."/>
            <person name="Calhoun S."/>
            <person name="Kuo A."/>
            <person name="Mondo S."/>
            <person name="Pangilinan J."/>
            <person name="Riley R."/>
            <person name="LaButti K."/>
            <person name="Andreopoulos B."/>
            <person name="Lipzen A."/>
            <person name="Chen C."/>
            <person name="Yanf M."/>
            <person name="Daum C."/>
            <person name="Ng V."/>
            <person name="Clum A."/>
            <person name="Steindorff A."/>
            <person name="Ohm R."/>
            <person name="Martin F."/>
            <person name="Silar P."/>
            <person name="Natvig D."/>
            <person name="Lalanne C."/>
            <person name="Gautier V."/>
            <person name="Ament-velasquez S.L."/>
            <person name="Kruys A."/>
            <person name="Hutchinson M.I."/>
            <person name="Powell A.J."/>
            <person name="Barry K."/>
            <person name="Miller A.N."/>
            <person name="Grigoriev I.V."/>
            <person name="Debuchy R."/>
            <person name="Gladieux P."/>
            <person name="Thoren M.H."/>
            <person name="Johannesson H."/>
        </authorList>
    </citation>
    <scope>NUCLEOTIDE SEQUENCE</scope>
    <source>
        <strain evidence="1">CBS 232.78</strain>
    </source>
</reference>
<protein>
    <submittedName>
        <fullName evidence="1">Uncharacterized protein</fullName>
    </submittedName>
</protein>
<gene>
    <name evidence="1" type="ORF">B0H63DRAFT_468186</name>
</gene>
<organism evidence="1 2">
    <name type="scientific">Podospora didyma</name>
    <dbReference type="NCBI Taxonomy" id="330526"/>
    <lineage>
        <taxon>Eukaryota</taxon>
        <taxon>Fungi</taxon>
        <taxon>Dikarya</taxon>
        <taxon>Ascomycota</taxon>
        <taxon>Pezizomycotina</taxon>
        <taxon>Sordariomycetes</taxon>
        <taxon>Sordariomycetidae</taxon>
        <taxon>Sordariales</taxon>
        <taxon>Podosporaceae</taxon>
        <taxon>Podospora</taxon>
    </lineage>
</organism>
<dbReference type="Proteomes" id="UP001285441">
    <property type="component" value="Unassembled WGS sequence"/>
</dbReference>
<keyword evidence="2" id="KW-1185">Reference proteome</keyword>
<sequence>MTLCSKCSSLVLVDLWNNDVVFHENLQALVQSAEQRCAFCRLCWTRIQQNFTPASVQLCLAASSSGPQISGVAIYITGELHPGDPVPNGSRASCFSGTLRTSRTTVRSLTTQLPGRKSSARTGTRFATASCWCCRRT</sequence>
<name>A0AAE0U0T0_9PEZI</name>
<evidence type="ECO:0000313" key="1">
    <source>
        <dbReference type="EMBL" id="KAK3386661.1"/>
    </source>
</evidence>
<dbReference type="AlphaFoldDB" id="A0AAE0U0T0"/>
<reference evidence="1" key="1">
    <citation type="journal article" date="2023" name="Mol. Phylogenet. Evol.">
        <title>Genome-scale phylogeny and comparative genomics of the fungal order Sordariales.</title>
        <authorList>
            <person name="Hensen N."/>
            <person name="Bonometti L."/>
            <person name="Westerberg I."/>
            <person name="Brannstrom I.O."/>
            <person name="Guillou S."/>
            <person name="Cros-Aarteil S."/>
            <person name="Calhoun S."/>
            <person name="Haridas S."/>
            <person name="Kuo A."/>
            <person name="Mondo S."/>
            <person name="Pangilinan J."/>
            <person name="Riley R."/>
            <person name="LaButti K."/>
            <person name="Andreopoulos B."/>
            <person name="Lipzen A."/>
            <person name="Chen C."/>
            <person name="Yan M."/>
            <person name="Daum C."/>
            <person name="Ng V."/>
            <person name="Clum A."/>
            <person name="Steindorff A."/>
            <person name="Ohm R.A."/>
            <person name="Martin F."/>
            <person name="Silar P."/>
            <person name="Natvig D.O."/>
            <person name="Lalanne C."/>
            <person name="Gautier V."/>
            <person name="Ament-Velasquez S.L."/>
            <person name="Kruys A."/>
            <person name="Hutchinson M.I."/>
            <person name="Powell A.J."/>
            <person name="Barry K."/>
            <person name="Miller A.N."/>
            <person name="Grigoriev I.V."/>
            <person name="Debuchy R."/>
            <person name="Gladieux P."/>
            <person name="Hiltunen Thoren M."/>
            <person name="Johannesson H."/>
        </authorList>
    </citation>
    <scope>NUCLEOTIDE SEQUENCE</scope>
    <source>
        <strain evidence="1">CBS 232.78</strain>
    </source>
</reference>
<dbReference type="EMBL" id="JAULSW010000003">
    <property type="protein sequence ID" value="KAK3386661.1"/>
    <property type="molecule type" value="Genomic_DNA"/>
</dbReference>